<evidence type="ECO:0000313" key="2">
    <source>
        <dbReference type="Proteomes" id="UP001476798"/>
    </source>
</evidence>
<accession>A0ABV0NFT5</accession>
<reference evidence="1 2" key="1">
    <citation type="submission" date="2021-06" db="EMBL/GenBank/DDBJ databases">
        <authorList>
            <person name="Palmer J.M."/>
        </authorList>
    </citation>
    <scope>NUCLEOTIDE SEQUENCE [LARGE SCALE GENOMIC DNA]</scope>
    <source>
        <strain evidence="1 2">GA_2019</strain>
        <tissue evidence="1">Muscle</tissue>
    </source>
</reference>
<gene>
    <name evidence="1" type="ORF">GOODEAATRI_033496</name>
</gene>
<dbReference type="Proteomes" id="UP001476798">
    <property type="component" value="Unassembled WGS sequence"/>
</dbReference>
<proteinExistence type="predicted"/>
<feature type="non-terminal residue" evidence="1">
    <location>
        <position position="64"/>
    </location>
</feature>
<comment type="caution">
    <text evidence="1">The sequence shown here is derived from an EMBL/GenBank/DDBJ whole genome shotgun (WGS) entry which is preliminary data.</text>
</comment>
<sequence length="64" mass="7151">MLSLSVFPALLRIWDRSLCCRPPTGRPSTASSLSPGWICPLRAAGLPRRTVTKRWDIREEAAET</sequence>
<dbReference type="EMBL" id="JAHRIO010037005">
    <property type="protein sequence ID" value="MEQ2170243.1"/>
    <property type="molecule type" value="Genomic_DNA"/>
</dbReference>
<protein>
    <submittedName>
        <fullName evidence="1">Uncharacterized protein</fullName>
    </submittedName>
</protein>
<organism evidence="1 2">
    <name type="scientific">Goodea atripinnis</name>
    <dbReference type="NCBI Taxonomy" id="208336"/>
    <lineage>
        <taxon>Eukaryota</taxon>
        <taxon>Metazoa</taxon>
        <taxon>Chordata</taxon>
        <taxon>Craniata</taxon>
        <taxon>Vertebrata</taxon>
        <taxon>Euteleostomi</taxon>
        <taxon>Actinopterygii</taxon>
        <taxon>Neopterygii</taxon>
        <taxon>Teleostei</taxon>
        <taxon>Neoteleostei</taxon>
        <taxon>Acanthomorphata</taxon>
        <taxon>Ovalentaria</taxon>
        <taxon>Atherinomorphae</taxon>
        <taxon>Cyprinodontiformes</taxon>
        <taxon>Goodeidae</taxon>
        <taxon>Goodea</taxon>
    </lineage>
</organism>
<evidence type="ECO:0000313" key="1">
    <source>
        <dbReference type="EMBL" id="MEQ2170243.1"/>
    </source>
</evidence>
<keyword evidence="2" id="KW-1185">Reference proteome</keyword>
<name>A0ABV0NFT5_9TELE</name>